<evidence type="ECO:0000313" key="4">
    <source>
        <dbReference type="Proteomes" id="UP000185511"/>
    </source>
</evidence>
<feature type="region of interest" description="Disordered" evidence="1">
    <location>
        <begin position="68"/>
        <end position="90"/>
    </location>
</feature>
<dbReference type="Proteomes" id="UP000185511">
    <property type="component" value="Chromosome"/>
</dbReference>
<reference evidence="4" key="1">
    <citation type="submission" date="2016-06" db="EMBL/GenBank/DDBJ databases">
        <title>Complete genome sequence of Actinoalloteichus fjordicus DSM 46855 (=ADI127-17), type strain of the new species Actinoalloteichus fjordicus.</title>
        <authorList>
            <person name="Ruckert C."/>
            <person name="Nouioui I."/>
            <person name="Willmese J."/>
            <person name="van Wezel G."/>
            <person name="Klenk H.-P."/>
            <person name="Kalinowski J."/>
            <person name="Zotchev S.B."/>
        </authorList>
    </citation>
    <scope>NUCLEOTIDE SEQUENCE [LARGE SCALE GENOMIC DNA]</scope>
    <source>
        <strain evidence="4">ADI127-7</strain>
    </source>
</reference>
<dbReference type="AlphaFoldDB" id="A0AAC9LBT0"/>
<dbReference type="KEGG" id="acad:UA74_11980"/>
<name>A0AAC9LBT0_9PSEU</name>
<dbReference type="RefSeq" id="WP_075740331.1">
    <property type="nucleotide sequence ID" value="NZ_CP016076.1"/>
</dbReference>
<gene>
    <name evidence="3" type="ORF">UA74_11980</name>
</gene>
<accession>A0AAC9LBT0</accession>
<sequence length="199" mass="22126">MVTSTAWPLVGIVAPVVSLAAALVAFIVVGRSLRRLDRQSKEQAAYAMTRLNEQAEHRGRELRLAAQHGRRELEREADRRTAEHVRRGQTAQRRDAYADFLAAANVYLLACYSGDPAQPDGAWRAEITRLGQQLWAALAPVYLLGPPEVVDAADVYSRLLVLRLGRGRSVTTEELKTVRDVFVHVARMDLDRSADQARG</sequence>
<dbReference type="EMBL" id="CP016076">
    <property type="protein sequence ID" value="APU14456.1"/>
    <property type="molecule type" value="Genomic_DNA"/>
</dbReference>
<keyword evidence="2" id="KW-0472">Membrane</keyword>
<evidence type="ECO:0000256" key="1">
    <source>
        <dbReference type="SAM" id="MobiDB-lite"/>
    </source>
</evidence>
<evidence type="ECO:0000256" key="2">
    <source>
        <dbReference type="SAM" id="Phobius"/>
    </source>
</evidence>
<proteinExistence type="predicted"/>
<feature type="transmembrane region" description="Helical" evidence="2">
    <location>
        <begin position="6"/>
        <end position="29"/>
    </location>
</feature>
<keyword evidence="2" id="KW-0812">Transmembrane</keyword>
<organism evidence="3 4">
    <name type="scientific">Actinoalloteichus fjordicus</name>
    <dbReference type="NCBI Taxonomy" id="1612552"/>
    <lineage>
        <taxon>Bacteria</taxon>
        <taxon>Bacillati</taxon>
        <taxon>Actinomycetota</taxon>
        <taxon>Actinomycetes</taxon>
        <taxon>Pseudonocardiales</taxon>
        <taxon>Pseudonocardiaceae</taxon>
        <taxon>Actinoalloteichus</taxon>
    </lineage>
</organism>
<keyword evidence="4" id="KW-1185">Reference proteome</keyword>
<keyword evidence="2" id="KW-1133">Transmembrane helix</keyword>
<evidence type="ECO:0000313" key="3">
    <source>
        <dbReference type="EMBL" id="APU14456.1"/>
    </source>
</evidence>
<protein>
    <submittedName>
        <fullName evidence="3">Uncharacterized protein</fullName>
    </submittedName>
</protein>